<evidence type="ECO:0000256" key="6">
    <source>
        <dbReference type="ARBA" id="ARBA00022840"/>
    </source>
</evidence>
<dbReference type="InterPro" id="IPR036097">
    <property type="entry name" value="HisK_dim/P_sf"/>
</dbReference>
<dbReference type="STRING" id="394264.SAMN04488040_0423"/>
<evidence type="ECO:0000256" key="2">
    <source>
        <dbReference type="ARBA" id="ARBA00012438"/>
    </source>
</evidence>
<proteinExistence type="predicted"/>
<dbReference type="SUPFAM" id="SSF47384">
    <property type="entry name" value="Homodimeric domain of signal transducing histidine kinase"/>
    <property type="match status" value="1"/>
</dbReference>
<gene>
    <name evidence="9" type="ORF">SAMN04488040_0423</name>
</gene>
<keyword evidence="3" id="KW-0808">Transferase</keyword>
<dbReference type="InterPro" id="IPR050351">
    <property type="entry name" value="BphY/WalK/GraS-like"/>
</dbReference>
<reference evidence="10" key="1">
    <citation type="submission" date="2016-10" db="EMBL/GenBank/DDBJ databases">
        <authorList>
            <person name="Varghese N."/>
            <person name="Submissions S."/>
        </authorList>
    </citation>
    <scope>NUCLEOTIDE SEQUENCE [LARGE SCALE GENOMIC DNA]</scope>
    <source>
        <strain evidence="10">DSM 23422</strain>
    </source>
</reference>
<dbReference type="EMBL" id="FPAJ01000001">
    <property type="protein sequence ID" value="SFS45678.1"/>
    <property type="molecule type" value="Genomic_DNA"/>
</dbReference>
<dbReference type="SMART" id="SM00387">
    <property type="entry name" value="HATPase_c"/>
    <property type="match status" value="1"/>
</dbReference>
<evidence type="ECO:0000256" key="7">
    <source>
        <dbReference type="ARBA" id="ARBA00023012"/>
    </source>
</evidence>
<evidence type="ECO:0000256" key="5">
    <source>
        <dbReference type="ARBA" id="ARBA00022777"/>
    </source>
</evidence>
<dbReference type="PROSITE" id="PS50109">
    <property type="entry name" value="HIS_KIN"/>
    <property type="match status" value="1"/>
</dbReference>
<evidence type="ECO:0000256" key="1">
    <source>
        <dbReference type="ARBA" id="ARBA00000085"/>
    </source>
</evidence>
<dbReference type="Gene3D" id="1.10.287.130">
    <property type="match status" value="1"/>
</dbReference>
<dbReference type="GO" id="GO:0007234">
    <property type="term" value="P:osmosensory signaling via phosphorelay pathway"/>
    <property type="evidence" value="ECO:0007669"/>
    <property type="project" value="TreeGrafter"/>
</dbReference>
<evidence type="ECO:0000256" key="4">
    <source>
        <dbReference type="ARBA" id="ARBA00022741"/>
    </source>
</evidence>
<dbReference type="EC" id="2.7.13.3" evidence="2"/>
<dbReference type="PRINTS" id="PR00344">
    <property type="entry name" value="BCTRLSENSOR"/>
</dbReference>
<dbReference type="AlphaFoldDB" id="A0A1I6Q020"/>
<evidence type="ECO:0000313" key="9">
    <source>
        <dbReference type="EMBL" id="SFS45678.1"/>
    </source>
</evidence>
<dbReference type="InterPro" id="IPR003594">
    <property type="entry name" value="HATPase_dom"/>
</dbReference>
<keyword evidence="4" id="KW-0547">Nucleotide-binding</keyword>
<evidence type="ECO:0000259" key="8">
    <source>
        <dbReference type="PROSITE" id="PS50109"/>
    </source>
</evidence>
<dbReference type="Gene3D" id="3.30.565.10">
    <property type="entry name" value="Histidine kinase-like ATPase, C-terminal domain"/>
    <property type="match status" value="1"/>
</dbReference>
<dbReference type="SUPFAM" id="SSF55874">
    <property type="entry name" value="ATPase domain of HSP90 chaperone/DNA topoisomerase II/histidine kinase"/>
    <property type="match status" value="1"/>
</dbReference>
<name>A0A1I6Q020_9RHOB</name>
<dbReference type="InterPro" id="IPR005467">
    <property type="entry name" value="His_kinase_dom"/>
</dbReference>
<dbReference type="GO" id="GO:0000155">
    <property type="term" value="F:phosphorelay sensor kinase activity"/>
    <property type="evidence" value="ECO:0007669"/>
    <property type="project" value="InterPro"/>
</dbReference>
<keyword evidence="6" id="KW-0067">ATP-binding</keyword>
<dbReference type="GO" id="GO:0000156">
    <property type="term" value="F:phosphorelay response regulator activity"/>
    <property type="evidence" value="ECO:0007669"/>
    <property type="project" value="TreeGrafter"/>
</dbReference>
<keyword evidence="7" id="KW-0902">Two-component regulatory system</keyword>
<dbReference type="InterPro" id="IPR036890">
    <property type="entry name" value="HATPase_C_sf"/>
</dbReference>
<keyword evidence="5 9" id="KW-0418">Kinase</keyword>
<dbReference type="GO" id="GO:0005524">
    <property type="term" value="F:ATP binding"/>
    <property type="evidence" value="ECO:0007669"/>
    <property type="project" value="UniProtKB-KW"/>
</dbReference>
<sequence length="231" mass="25859">MLNVMSRVKGLRVSQDAFVSHFVHDLRACLRAVETLPDWIKEDLEENVENVPKEVYQYLTGIQVSARRADRLLSDVRELCEMDKATDPVEEVDLREAVETFLQRCEQPEGISIDVNLTEQRCALPRGSFDKVMAGLLCNSVKHHNGPVGTIFITNIDTNGALLIGDDGDGIAEQFRDSVFDPFITLKPRDVVEGSGMGLTIARRRVEDWGGTLRVVTRPEVKGAVFEVTFK</sequence>
<feature type="domain" description="Histidine kinase" evidence="8">
    <location>
        <begin position="21"/>
        <end position="231"/>
    </location>
</feature>
<keyword evidence="10" id="KW-1185">Reference proteome</keyword>
<evidence type="ECO:0000256" key="3">
    <source>
        <dbReference type="ARBA" id="ARBA00022679"/>
    </source>
</evidence>
<dbReference type="PANTHER" id="PTHR42878:SF7">
    <property type="entry name" value="SENSOR HISTIDINE KINASE GLRK"/>
    <property type="match status" value="1"/>
</dbReference>
<comment type="catalytic activity">
    <reaction evidence="1">
        <text>ATP + protein L-histidine = ADP + protein N-phospho-L-histidine.</text>
        <dbReference type="EC" id="2.7.13.3"/>
    </reaction>
</comment>
<dbReference type="GO" id="GO:0030295">
    <property type="term" value="F:protein kinase activator activity"/>
    <property type="evidence" value="ECO:0007669"/>
    <property type="project" value="TreeGrafter"/>
</dbReference>
<dbReference type="InterPro" id="IPR004358">
    <property type="entry name" value="Sig_transdc_His_kin-like_C"/>
</dbReference>
<dbReference type="PANTHER" id="PTHR42878">
    <property type="entry name" value="TWO-COMPONENT HISTIDINE KINASE"/>
    <property type="match status" value="1"/>
</dbReference>
<organism evidence="9 10">
    <name type="scientific">Sulfitobacter marinus</name>
    <dbReference type="NCBI Taxonomy" id="394264"/>
    <lineage>
        <taxon>Bacteria</taxon>
        <taxon>Pseudomonadati</taxon>
        <taxon>Pseudomonadota</taxon>
        <taxon>Alphaproteobacteria</taxon>
        <taxon>Rhodobacterales</taxon>
        <taxon>Roseobacteraceae</taxon>
        <taxon>Sulfitobacter</taxon>
    </lineage>
</organism>
<evidence type="ECO:0000313" key="10">
    <source>
        <dbReference type="Proteomes" id="UP000199239"/>
    </source>
</evidence>
<dbReference type="Pfam" id="PF02518">
    <property type="entry name" value="HATPase_c"/>
    <property type="match status" value="1"/>
</dbReference>
<protein>
    <recommendedName>
        <fullName evidence="2">histidine kinase</fullName>
        <ecNumber evidence="2">2.7.13.3</ecNumber>
    </recommendedName>
</protein>
<dbReference type="Proteomes" id="UP000199239">
    <property type="component" value="Unassembled WGS sequence"/>
</dbReference>
<accession>A0A1I6Q020</accession>
<dbReference type="OrthoDB" id="9795133at2"/>